<dbReference type="GO" id="GO:0008732">
    <property type="term" value="F:L-allo-threonine aldolase activity"/>
    <property type="evidence" value="ECO:0007669"/>
    <property type="project" value="TreeGrafter"/>
</dbReference>
<dbReference type="GO" id="GO:0006545">
    <property type="term" value="P:glycine biosynthetic process"/>
    <property type="evidence" value="ECO:0007669"/>
    <property type="project" value="TreeGrafter"/>
</dbReference>
<feature type="domain" description="Aromatic amino acid beta-eliminating lyase/threonine aldolase" evidence="7">
    <location>
        <begin position="361"/>
        <end position="655"/>
    </location>
</feature>
<evidence type="ECO:0000313" key="9">
    <source>
        <dbReference type="Proteomes" id="UP000310200"/>
    </source>
</evidence>
<organism evidence="8 9">
    <name type="scientific">Temnothorax longispinosus</name>
    <dbReference type="NCBI Taxonomy" id="300112"/>
    <lineage>
        <taxon>Eukaryota</taxon>
        <taxon>Metazoa</taxon>
        <taxon>Ecdysozoa</taxon>
        <taxon>Arthropoda</taxon>
        <taxon>Hexapoda</taxon>
        <taxon>Insecta</taxon>
        <taxon>Pterygota</taxon>
        <taxon>Neoptera</taxon>
        <taxon>Endopterygota</taxon>
        <taxon>Hymenoptera</taxon>
        <taxon>Apocrita</taxon>
        <taxon>Aculeata</taxon>
        <taxon>Formicoidea</taxon>
        <taxon>Formicidae</taxon>
        <taxon>Myrmicinae</taxon>
        <taxon>Temnothorax</taxon>
    </lineage>
</organism>
<dbReference type="GO" id="GO:0015074">
    <property type="term" value="P:DNA integration"/>
    <property type="evidence" value="ECO:0007669"/>
    <property type="project" value="InterPro"/>
</dbReference>
<evidence type="ECO:0000256" key="1">
    <source>
        <dbReference type="ARBA" id="ARBA00001933"/>
    </source>
</evidence>
<accession>A0A4S2KBK9</accession>
<dbReference type="GO" id="GO:0003677">
    <property type="term" value="F:DNA binding"/>
    <property type="evidence" value="ECO:0007669"/>
    <property type="project" value="InterPro"/>
</dbReference>
<dbReference type="Gene3D" id="1.10.443.10">
    <property type="entry name" value="Intergrase catalytic core"/>
    <property type="match status" value="1"/>
</dbReference>
<dbReference type="Proteomes" id="UP000310200">
    <property type="component" value="Unassembled WGS sequence"/>
</dbReference>
<dbReference type="InterPro" id="IPR013762">
    <property type="entry name" value="Integrase-like_cat_sf"/>
</dbReference>
<comment type="similarity">
    <text evidence="2">Belongs to the threonine aldolase family.</text>
</comment>
<evidence type="ECO:0000256" key="5">
    <source>
        <dbReference type="ARBA" id="ARBA00023239"/>
    </source>
</evidence>
<keyword evidence="9" id="KW-1185">Reference proteome</keyword>
<evidence type="ECO:0000259" key="7">
    <source>
        <dbReference type="Pfam" id="PF01212"/>
    </source>
</evidence>
<dbReference type="Gene3D" id="3.90.1150.10">
    <property type="entry name" value="Aspartate Aminotransferase, domain 1"/>
    <property type="match status" value="1"/>
</dbReference>
<feature type="region of interest" description="Disordered" evidence="6">
    <location>
        <begin position="1"/>
        <end position="35"/>
    </location>
</feature>
<dbReference type="GO" id="GO:0005829">
    <property type="term" value="C:cytosol"/>
    <property type="evidence" value="ECO:0007669"/>
    <property type="project" value="TreeGrafter"/>
</dbReference>
<evidence type="ECO:0000256" key="4">
    <source>
        <dbReference type="ARBA" id="ARBA00023172"/>
    </source>
</evidence>
<evidence type="ECO:0000256" key="3">
    <source>
        <dbReference type="ARBA" id="ARBA00022898"/>
    </source>
</evidence>
<dbReference type="SUPFAM" id="SSF53383">
    <property type="entry name" value="PLP-dependent transferases"/>
    <property type="match status" value="1"/>
</dbReference>
<dbReference type="PANTHER" id="PTHR48097:SF9">
    <property type="entry name" value="L-THREONINE ALDOLASE"/>
    <property type="match status" value="1"/>
</dbReference>
<dbReference type="InterPro" id="IPR015422">
    <property type="entry name" value="PyrdxlP-dep_Trfase_small"/>
</dbReference>
<gene>
    <name evidence="8" type="ORF">DBV15_05492</name>
</gene>
<evidence type="ECO:0000256" key="6">
    <source>
        <dbReference type="SAM" id="MobiDB-lite"/>
    </source>
</evidence>
<dbReference type="InterPro" id="IPR015424">
    <property type="entry name" value="PyrdxlP-dep_Trfase"/>
</dbReference>
<keyword evidence="5" id="KW-0456">Lyase</keyword>
<dbReference type="InterPro" id="IPR015421">
    <property type="entry name" value="PyrdxlP-dep_Trfase_major"/>
</dbReference>
<comment type="caution">
    <text evidence="8">The sequence shown here is derived from an EMBL/GenBank/DDBJ whole genome shotgun (WGS) entry which is preliminary data.</text>
</comment>
<dbReference type="Gene3D" id="3.40.640.10">
    <property type="entry name" value="Type I PLP-dependent aspartate aminotransferase-like (Major domain)"/>
    <property type="match status" value="1"/>
</dbReference>
<dbReference type="CDD" id="cd00397">
    <property type="entry name" value="DNA_BRE_C"/>
    <property type="match status" value="1"/>
</dbReference>
<sequence length="733" mass="81885">MSDESIIIPDNISETDSDDQPTPPEIAQSAKNRMENVLPKKSKEKYTSTYNKFMQWTITKETKPLSENTILTYLTELSKTHKPSTLWATYSMLKTTLNINNNINITEYGRLIPFLKKQSKGYIPKKSKVLTSEQIQKFLNKADDQKYLFYKVAMIFGICGACRRVELTNITINDIEDKETILLVKIPTAKNYKPRTFIITDEFYTISKKYINLRPKNAQTSRFFLNYQNGKCTNQPVGINKFGKIPTIIASYLQLANPQSYTGHTFRRTGRLSATLLADWKSNTVAEGYIADEDSINNENFFFVECGADARAEEAAEAQFNVSCQSVVSQDTSFTASQMSYGAINPGIRDYARENNAIMVDLRSDTLTKPTAAMRKAMFEAEVGDDVFEEDPTVKELQKMAATLLGKEDALFVSSGTMGNLIAGKILKMISVDIIMNHCDVRGSEIYCGNESHVFLHEQGGAAQIAGASVCPLFNNDDGTFNLKCLESAIRVDRIHEPISKLVMVENTINGKVVPQSWVEELAMVAKKHNLRMHLDGARLWNASAASKISAKDLAAPFDSVTFCLSKGLGAPVGSVLCGSKSFIANARRRRKVLGGAMRQVGVIAAAGLVALEQTVPRLVEDHRKAFIIAEAINQLDTKIFSVDLKTTHTNMIFINVNTDSGVSAETLMKRLHQVNDFNDDDDKIIIRCLALTERLVRMVLYYDIDDSMVDAAIRKLRYVIKELDPQVKTEIL</sequence>
<dbReference type="STRING" id="300112.A0A4S2KBK9"/>
<dbReference type="SUPFAM" id="SSF56349">
    <property type="entry name" value="DNA breaking-rejoining enzymes"/>
    <property type="match status" value="1"/>
</dbReference>
<dbReference type="AlphaFoldDB" id="A0A4S2KBK9"/>
<dbReference type="NCBIfam" id="NF041359">
    <property type="entry name" value="GntG_guanitoxin"/>
    <property type="match status" value="1"/>
</dbReference>
<comment type="cofactor">
    <cofactor evidence="1">
        <name>pyridoxal 5'-phosphate</name>
        <dbReference type="ChEBI" id="CHEBI:597326"/>
    </cofactor>
</comment>
<dbReference type="Pfam" id="PF01212">
    <property type="entry name" value="Beta_elim_lyase"/>
    <property type="match status" value="1"/>
</dbReference>
<dbReference type="EMBL" id="QBLH01002819">
    <property type="protein sequence ID" value="TGZ46731.1"/>
    <property type="molecule type" value="Genomic_DNA"/>
</dbReference>
<dbReference type="GO" id="GO:0006310">
    <property type="term" value="P:DNA recombination"/>
    <property type="evidence" value="ECO:0007669"/>
    <property type="project" value="UniProtKB-KW"/>
</dbReference>
<dbReference type="GO" id="GO:0006567">
    <property type="term" value="P:L-threonine catabolic process"/>
    <property type="evidence" value="ECO:0007669"/>
    <property type="project" value="TreeGrafter"/>
</dbReference>
<dbReference type="InterPro" id="IPR001597">
    <property type="entry name" value="ArAA_b-elim_lyase/Thr_aldolase"/>
</dbReference>
<dbReference type="InterPro" id="IPR011010">
    <property type="entry name" value="DNA_brk_join_enz"/>
</dbReference>
<reference evidence="8 9" key="1">
    <citation type="journal article" date="2019" name="Philos. Trans. R. Soc. Lond., B, Biol. Sci.">
        <title>Ant behaviour and brain gene expression of defending hosts depend on the ecological success of the intruding social parasite.</title>
        <authorList>
            <person name="Kaur R."/>
            <person name="Stoldt M."/>
            <person name="Jongepier E."/>
            <person name="Feldmeyer B."/>
            <person name="Menzel F."/>
            <person name="Bornberg-Bauer E."/>
            <person name="Foitzik S."/>
        </authorList>
    </citation>
    <scope>NUCLEOTIDE SEQUENCE [LARGE SCALE GENOMIC DNA]</scope>
    <source>
        <tissue evidence="8">Whole body</tissue>
    </source>
</reference>
<keyword evidence="4" id="KW-0233">DNA recombination</keyword>
<dbReference type="FunFam" id="3.40.640.10:FF:000030">
    <property type="entry name" value="Low-specificity L-threonine aldolase"/>
    <property type="match status" value="1"/>
</dbReference>
<name>A0A4S2KBK9_9HYME</name>
<dbReference type="InterPro" id="IPR023603">
    <property type="entry name" value="Low_specificity_L-TA-like"/>
</dbReference>
<dbReference type="CDD" id="cd06502">
    <property type="entry name" value="TA_like"/>
    <property type="match status" value="1"/>
</dbReference>
<dbReference type="PANTHER" id="PTHR48097">
    <property type="entry name" value="L-THREONINE ALDOLASE-RELATED"/>
    <property type="match status" value="1"/>
</dbReference>
<proteinExistence type="inferred from homology"/>
<keyword evidence="3" id="KW-0663">Pyridoxal phosphate</keyword>
<protein>
    <recommendedName>
        <fullName evidence="7">Aromatic amino acid beta-eliminating lyase/threonine aldolase domain-containing protein</fullName>
    </recommendedName>
</protein>
<evidence type="ECO:0000256" key="2">
    <source>
        <dbReference type="ARBA" id="ARBA00006966"/>
    </source>
</evidence>
<evidence type="ECO:0000313" key="8">
    <source>
        <dbReference type="EMBL" id="TGZ46731.1"/>
    </source>
</evidence>